<dbReference type="AlphaFoldDB" id="A0A7J7JZV5"/>
<sequence length="102" mass="11590">MAVITIVKFSILKCCKTGLKNMAEGPLCDKSLLDSYINYVRVTLATIIIKNKGEHPDGYSYALALQKSVLSKQNDWKAEYYKLKDELLRLKQNQVLKDLHVG</sequence>
<accession>A0A7J7JZV5</accession>
<dbReference type="GO" id="GO:0042138">
    <property type="term" value="P:meiotic DNA double-strand break formation"/>
    <property type="evidence" value="ECO:0007669"/>
    <property type="project" value="InterPro"/>
</dbReference>
<name>A0A7J7JZV5_BUGNE</name>
<comment type="caution">
    <text evidence="1">The sequence shown here is derived from an EMBL/GenBank/DDBJ whole genome shotgun (WGS) entry which is preliminary data.</text>
</comment>
<organism evidence="1 2">
    <name type="scientific">Bugula neritina</name>
    <name type="common">Brown bryozoan</name>
    <name type="synonym">Sertularia neritina</name>
    <dbReference type="NCBI Taxonomy" id="10212"/>
    <lineage>
        <taxon>Eukaryota</taxon>
        <taxon>Metazoa</taxon>
        <taxon>Spiralia</taxon>
        <taxon>Lophotrochozoa</taxon>
        <taxon>Bryozoa</taxon>
        <taxon>Gymnolaemata</taxon>
        <taxon>Cheilostomatida</taxon>
        <taxon>Flustrina</taxon>
        <taxon>Buguloidea</taxon>
        <taxon>Bugulidae</taxon>
        <taxon>Bugula</taxon>
    </lineage>
</organism>
<dbReference type="GO" id="GO:0006310">
    <property type="term" value="P:DNA recombination"/>
    <property type="evidence" value="ECO:0007669"/>
    <property type="project" value="InterPro"/>
</dbReference>
<dbReference type="EMBL" id="VXIV02001554">
    <property type="protein sequence ID" value="KAF6031930.1"/>
    <property type="molecule type" value="Genomic_DNA"/>
</dbReference>
<protein>
    <submittedName>
        <fullName evidence="1">Uncharacterized protein</fullName>
    </submittedName>
</protein>
<keyword evidence="2" id="KW-1185">Reference proteome</keyword>
<evidence type="ECO:0000313" key="1">
    <source>
        <dbReference type="EMBL" id="KAF6031930.1"/>
    </source>
</evidence>
<reference evidence="1" key="1">
    <citation type="submission" date="2020-06" db="EMBL/GenBank/DDBJ databases">
        <title>Draft genome of Bugula neritina, a colonial animal packing powerful symbionts and potential medicines.</title>
        <authorList>
            <person name="Rayko M."/>
        </authorList>
    </citation>
    <scope>NUCLEOTIDE SEQUENCE [LARGE SCALE GENOMIC DNA]</scope>
    <source>
        <strain evidence="1">Kwan_BN1</strain>
    </source>
</reference>
<dbReference type="Proteomes" id="UP000593567">
    <property type="component" value="Unassembled WGS sequence"/>
</dbReference>
<gene>
    <name evidence="1" type="ORF">EB796_009750</name>
</gene>
<proteinExistence type="predicted"/>
<evidence type="ECO:0000313" key="2">
    <source>
        <dbReference type="Proteomes" id="UP000593567"/>
    </source>
</evidence>